<dbReference type="AlphaFoldDB" id="A0A1V4SDF5"/>
<comment type="caution">
    <text evidence="1">The sequence shown here is derived from an EMBL/GenBank/DDBJ whole genome shotgun (WGS) entry which is preliminary data.</text>
</comment>
<dbReference type="Proteomes" id="UP000191554">
    <property type="component" value="Unassembled WGS sequence"/>
</dbReference>
<dbReference type="EMBL" id="MZGX01000056">
    <property type="protein sequence ID" value="OPX41854.1"/>
    <property type="molecule type" value="Genomic_DNA"/>
</dbReference>
<keyword evidence="2" id="KW-1185">Reference proteome</keyword>
<gene>
    <name evidence="1" type="ORF">CLHUN_42770</name>
</gene>
<sequence>MATWQFTFSVIPEKVVLGREGNTQYNTKLSDFDDSLSWDGYYLSESSIEKISETLKQTKSWSDSIRQFGCIDETCIELFYEKNTLLDISIRLDLRSLTSDILKMIIDFVKENKALILTTKGVLIKPVLEDFVTEIRKSDAHSFAKNPQEFLTSLNK</sequence>
<evidence type="ECO:0000313" key="1">
    <source>
        <dbReference type="EMBL" id="OPX41854.1"/>
    </source>
</evidence>
<reference evidence="1 2" key="1">
    <citation type="submission" date="2017-03" db="EMBL/GenBank/DDBJ databases">
        <title>Genome sequence of Clostridium hungatei DSM 14427.</title>
        <authorList>
            <person name="Poehlein A."/>
            <person name="Daniel R."/>
        </authorList>
    </citation>
    <scope>NUCLEOTIDE SEQUENCE [LARGE SCALE GENOMIC DNA]</scope>
    <source>
        <strain evidence="1 2">DSM 14427</strain>
    </source>
</reference>
<name>A0A1V4SDF5_RUMHU</name>
<organism evidence="1 2">
    <name type="scientific">Ruminiclostridium hungatei</name>
    <name type="common">Clostridium hungatei</name>
    <dbReference type="NCBI Taxonomy" id="48256"/>
    <lineage>
        <taxon>Bacteria</taxon>
        <taxon>Bacillati</taxon>
        <taxon>Bacillota</taxon>
        <taxon>Clostridia</taxon>
        <taxon>Eubacteriales</taxon>
        <taxon>Oscillospiraceae</taxon>
        <taxon>Ruminiclostridium</taxon>
    </lineage>
</organism>
<dbReference type="OrthoDB" id="2990704at2"/>
<dbReference type="RefSeq" id="WP_080066707.1">
    <property type="nucleotide sequence ID" value="NZ_MZGX01000056.1"/>
</dbReference>
<accession>A0A1V4SDF5</accession>
<evidence type="ECO:0000313" key="2">
    <source>
        <dbReference type="Proteomes" id="UP000191554"/>
    </source>
</evidence>
<protein>
    <submittedName>
        <fullName evidence="1">Uncharacterized protein</fullName>
    </submittedName>
</protein>
<proteinExistence type="predicted"/>